<feature type="compositionally biased region" description="Basic and acidic residues" evidence="1">
    <location>
        <begin position="92"/>
        <end position="118"/>
    </location>
</feature>
<evidence type="ECO:0000256" key="1">
    <source>
        <dbReference type="SAM" id="MobiDB-lite"/>
    </source>
</evidence>
<reference evidence="2 3" key="1">
    <citation type="submission" date="2016-09" db="EMBL/GenBank/DDBJ databases">
        <title>Extensive genetic diversity and differential bi-allelic expression allows diatom success in the polar Southern Ocean.</title>
        <authorList>
            <consortium name="DOE Joint Genome Institute"/>
            <person name="Mock T."/>
            <person name="Otillar R.P."/>
            <person name="Strauss J."/>
            <person name="Dupont C."/>
            <person name="Frickenhaus S."/>
            <person name="Maumus F."/>
            <person name="Mcmullan M."/>
            <person name="Sanges R."/>
            <person name="Schmutz J."/>
            <person name="Toseland A."/>
            <person name="Valas R."/>
            <person name="Veluchamy A."/>
            <person name="Ward B.J."/>
            <person name="Allen A."/>
            <person name="Barry K."/>
            <person name="Falciatore A."/>
            <person name="Ferrante M."/>
            <person name="Fortunato A.E."/>
            <person name="Gloeckner G."/>
            <person name="Gruber A."/>
            <person name="Hipkin R."/>
            <person name="Janech M."/>
            <person name="Kroth P."/>
            <person name="Leese F."/>
            <person name="Lindquist E."/>
            <person name="Lyon B.R."/>
            <person name="Martin J."/>
            <person name="Mayer C."/>
            <person name="Parker M."/>
            <person name="Quesneville H."/>
            <person name="Raymond J."/>
            <person name="Uhlig C."/>
            <person name="Valentin K.U."/>
            <person name="Worden A.Z."/>
            <person name="Armbrust E.V."/>
            <person name="Bowler C."/>
            <person name="Green B."/>
            <person name="Moulton V."/>
            <person name="Van Oosterhout C."/>
            <person name="Grigoriev I."/>
        </authorList>
    </citation>
    <scope>NUCLEOTIDE SEQUENCE [LARGE SCALE GENOMIC DNA]</scope>
    <source>
        <strain evidence="2 3">CCMP1102</strain>
    </source>
</reference>
<evidence type="ECO:0000313" key="2">
    <source>
        <dbReference type="EMBL" id="OEU06295.1"/>
    </source>
</evidence>
<dbReference type="KEGG" id="fcy:FRACYDRAFT_255337"/>
<dbReference type="Proteomes" id="UP000095751">
    <property type="component" value="Unassembled WGS sequence"/>
</dbReference>
<dbReference type="InParanoid" id="A0A1E7EK56"/>
<evidence type="ECO:0000313" key="3">
    <source>
        <dbReference type="Proteomes" id="UP000095751"/>
    </source>
</evidence>
<proteinExistence type="predicted"/>
<gene>
    <name evidence="2" type="ORF">FRACYDRAFT_255337</name>
</gene>
<dbReference type="AlphaFoldDB" id="A0A1E7EK56"/>
<organism evidence="2 3">
    <name type="scientific">Fragilariopsis cylindrus CCMP1102</name>
    <dbReference type="NCBI Taxonomy" id="635003"/>
    <lineage>
        <taxon>Eukaryota</taxon>
        <taxon>Sar</taxon>
        <taxon>Stramenopiles</taxon>
        <taxon>Ochrophyta</taxon>
        <taxon>Bacillariophyta</taxon>
        <taxon>Bacillariophyceae</taxon>
        <taxon>Bacillariophycidae</taxon>
        <taxon>Bacillariales</taxon>
        <taxon>Bacillariaceae</taxon>
        <taxon>Fragilariopsis</taxon>
    </lineage>
</organism>
<name>A0A1E7EK56_9STRA</name>
<keyword evidence="3" id="KW-1185">Reference proteome</keyword>
<feature type="region of interest" description="Disordered" evidence="1">
    <location>
        <begin position="81"/>
        <end position="118"/>
    </location>
</feature>
<protein>
    <submittedName>
        <fullName evidence="2">Uncharacterized protein</fullName>
    </submittedName>
</protein>
<accession>A0A1E7EK56</accession>
<sequence length="118" mass="13012">MEDYPADLEYELRINHAGRGRVVDKGADSDDRPIPPSLWPSILEWAYEKSYDIYSEDHNYESSKKEEIDTTGPVLLGGTELFSGGGGAVVETDGKKKIAEAEKSKDTQSAGEEKSKET</sequence>
<dbReference type="EMBL" id="KV784416">
    <property type="protein sequence ID" value="OEU06295.1"/>
    <property type="molecule type" value="Genomic_DNA"/>
</dbReference>